<dbReference type="STRING" id="764103.G7E8D7"/>
<comment type="caution">
    <text evidence="2">The sequence shown here is derived from an EMBL/GenBank/DDBJ whole genome shotgun (WGS) entry which is preliminary data.</text>
</comment>
<accession>G7E8D7</accession>
<dbReference type="CDD" id="cd04301">
    <property type="entry name" value="NAT_SF"/>
    <property type="match status" value="1"/>
</dbReference>
<keyword evidence="3" id="KW-1185">Reference proteome</keyword>
<evidence type="ECO:0000313" key="3">
    <source>
        <dbReference type="Proteomes" id="UP000009131"/>
    </source>
</evidence>
<dbReference type="InParanoid" id="G7E8D7"/>
<dbReference type="RefSeq" id="XP_014567832.1">
    <property type="nucleotide sequence ID" value="XM_014712346.1"/>
</dbReference>
<dbReference type="PROSITE" id="PS51186">
    <property type="entry name" value="GNAT"/>
    <property type="match status" value="2"/>
</dbReference>
<dbReference type="GO" id="GO:0016747">
    <property type="term" value="F:acyltransferase activity, transferring groups other than amino-acyl groups"/>
    <property type="evidence" value="ECO:0007669"/>
    <property type="project" value="InterPro"/>
</dbReference>
<reference evidence="2 3" key="1">
    <citation type="journal article" date="2011" name="J. Gen. Appl. Microbiol.">
        <title>Draft genome sequencing of the enigmatic basidiomycete Mixia osmundae.</title>
        <authorList>
            <person name="Nishida H."/>
            <person name="Nagatsuka Y."/>
            <person name="Sugiyama J."/>
        </authorList>
    </citation>
    <scope>NUCLEOTIDE SEQUENCE [LARGE SCALE GENOMIC DNA]</scope>
    <source>
        <strain evidence="3">CBS 9802 / IAM 14324 / JCM 22182 / KY 12970</strain>
    </source>
</reference>
<dbReference type="SUPFAM" id="SSF55729">
    <property type="entry name" value="Acyl-CoA N-acyltransferases (Nat)"/>
    <property type="match status" value="2"/>
</dbReference>
<dbReference type="AlphaFoldDB" id="G7E8D7"/>
<sequence length="426" mass="48676">MNARYRIARVDKTPEEAREFAIIHGSSFRGTRLGDLVCPLGYDEEMIQWQTRNWLRFFTEDDTHILKAVDTKTGEIVGFCKWREVWHPARPSTTEAIASQAQQHYPEPVRLDSTVFERFQVGKKQVFAEALAHLPHYCYLVLLSTAPASQKSGIGRTMIRECLHWAAERDLPTYLESSINAQTWYRSLGFEDIATLYYGDDRELDCLPCMLLPSPQASRDAIIILAQAERTTAEAHRLADLHSEAFAYTPFGLRCYPNGLTSKVRDYWRKRYEAVVLDSAIHIVVARDSHSGELLGFVDWERRAADWLGSEYTPQEVEIMPAHDMDTDLVRLRRTGENATAKRCLLGTETCYLSTAVVKASHGGRAIGTRLLQACLDWADAERLPTYLFSSPQAYALYARLGFREIDHFLYADDPTCRLPLMLRRL</sequence>
<dbReference type="PANTHER" id="PTHR42791:SF2">
    <property type="entry name" value="N-ACETYLTRANSFERASE DOMAIN-CONTAINING PROTEIN"/>
    <property type="match status" value="1"/>
</dbReference>
<protein>
    <recommendedName>
        <fullName evidence="1">N-acetyltransferase domain-containing protein</fullName>
    </recommendedName>
</protein>
<dbReference type="InterPro" id="IPR000182">
    <property type="entry name" value="GNAT_dom"/>
</dbReference>
<dbReference type="InterPro" id="IPR016181">
    <property type="entry name" value="Acyl_CoA_acyltransferase"/>
</dbReference>
<evidence type="ECO:0000313" key="2">
    <source>
        <dbReference type="EMBL" id="GAA99097.1"/>
    </source>
</evidence>
<reference evidence="2 3" key="2">
    <citation type="journal article" date="2012" name="Open Biol.">
        <title>Characteristics of nucleosomes and linker DNA regions on the genome of the basidiomycete Mixia osmundae revealed by mono- and dinucleosome mapping.</title>
        <authorList>
            <person name="Nishida H."/>
            <person name="Kondo S."/>
            <person name="Matsumoto T."/>
            <person name="Suzuki Y."/>
            <person name="Yoshikawa H."/>
            <person name="Taylor T.D."/>
            <person name="Sugiyama J."/>
        </authorList>
    </citation>
    <scope>NUCLEOTIDE SEQUENCE [LARGE SCALE GENOMIC DNA]</scope>
    <source>
        <strain evidence="3">CBS 9802 / IAM 14324 / JCM 22182 / KY 12970</strain>
    </source>
</reference>
<proteinExistence type="predicted"/>
<dbReference type="OrthoDB" id="2838915at2759"/>
<dbReference type="Gene3D" id="3.40.630.30">
    <property type="match status" value="2"/>
</dbReference>
<dbReference type="eggNOG" id="ENOG502SC13">
    <property type="taxonomic scope" value="Eukaryota"/>
</dbReference>
<gene>
    <name evidence="2" type="primary">Mo05786</name>
    <name evidence="2" type="ORF">E5Q_05786</name>
</gene>
<dbReference type="PANTHER" id="PTHR42791">
    <property type="entry name" value="GNAT FAMILY ACETYLTRANSFERASE"/>
    <property type="match status" value="1"/>
</dbReference>
<dbReference type="Pfam" id="PF00583">
    <property type="entry name" value="Acetyltransf_1"/>
    <property type="match status" value="2"/>
</dbReference>
<dbReference type="InterPro" id="IPR052523">
    <property type="entry name" value="Trichothecene_AcTrans"/>
</dbReference>
<organism evidence="2 3">
    <name type="scientific">Mixia osmundae (strain CBS 9802 / IAM 14324 / JCM 22182 / KY 12970)</name>
    <dbReference type="NCBI Taxonomy" id="764103"/>
    <lineage>
        <taxon>Eukaryota</taxon>
        <taxon>Fungi</taxon>
        <taxon>Dikarya</taxon>
        <taxon>Basidiomycota</taxon>
        <taxon>Pucciniomycotina</taxon>
        <taxon>Mixiomycetes</taxon>
        <taxon>Mixiales</taxon>
        <taxon>Mixiaceae</taxon>
        <taxon>Mixia</taxon>
    </lineage>
</organism>
<dbReference type="EMBL" id="BABT02000179">
    <property type="protein sequence ID" value="GAA99097.1"/>
    <property type="molecule type" value="Genomic_DNA"/>
</dbReference>
<name>G7E8D7_MIXOS</name>
<evidence type="ECO:0000259" key="1">
    <source>
        <dbReference type="PROSITE" id="PS51186"/>
    </source>
</evidence>
<dbReference type="HOGENOM" id="CLU_644183_0_0_1"/>
<feature type="domain" description="N-acetyltransferase" evidence="1">
    <location>
        <begin position="26"/>
        <end position="213"/>
    </location>
</feature>
<dbReference type="Proteomes" id="UP000009131">
    <property type="component" value="Unassembled WGS sequence"/>
</dbReference>
<feature type="domain" description="N-acetyltransferase" evidence="1">
    <location>
        <begin position="284"/>
        <end position="424"/>
    </location>
</feature>